<dbReference type="InterPro" id="IPR018644">
    <property type="entry name" value="DUF2071"/>
</dbReference>
<dbReference type="InterPro" id="IPR023375">
    <property type="entry name" value="ADC_dom_sf"/>
</dbReference>
<name>A0A2U1JRU3_9BACI</name>
<accession>A0A2U1JRU3</accession>
<evidence type="ECO:0000313" key="1">
    <source>
        <dbReference type="EMBL" id="PWA07930.1"/>
    </source>
</evidence>
<organism evidence="1 2">
    <name type="scientific">Pueribacillus theae</name>
    <dbReference type="NCBI Taxonomy" id="2171751"/>
    <lineage>
        <taxon>Bacteria</taxon>
        <taxon>Bacillati</taxon>
        <taxon>Bacillota</taxon>
        <taxon>Bacilli</taxon>
        <taxon>Bacillales</taxon>
        <taxon>Bacillaceae</taxon>
        <taxon>Pueribacillus</taxon>
    </lineage>
</organism>
<protein>
    <submittedName>
        <fullName evidence="1">DUF2071 domain-containing protein</fullName>
    </submittedName>
</protein>
<proteinExistence type="predicted"/>
<comment type="caution">
    <text evidence="1">The sequence shown here is derived from an EMBL/GenBank/DDBJ whole genome shotgun (WGS) entry which is preliminary data.</text>
</comment>
<dbReference type="PANTHER" id="PTHR39186:SF1">
    <property type="entry name" value="DUF2071 DOMAIN-CONTAINING PROTEIN"/>
    <property type="match status" value="1"/>
</dbReference>
<dbReference type="OrthoDB" id="150993at2"/>
<reference evidence="1 2" key="1">
    <citation type="submission" date="2018-04" db="EMBL/GenBank/DDBJ databases">
        <title>Camelliibacillus theae gen. nov., sp. nov., isolated from Pu'er tea.</title>
        <authorList>
            <person name="Niu L."/>
        </authorList>
    </citation>
    <scope>NUCLEOTIDE SEQUENCE [LARGE SCALE GENOMIC DNA]</scope>
    <source>
        <strain evidence="1 2">T8</strain>
    </source>
</reference>
<dbReference type="Gene3D" id="2.40.400.10">
    <property type="entry name" value="Acetoacetate decarboxylase-like"/>
    <property type="match status" value="1"/>
</dbReference>
<keyword evidence="2" id="KW-1185">Reference proteome</keyword>
<dbReference type="Pfam" id="PF09844">
    <property type="entry name" value="DUF2071"/>
    <property type="match status" value="1"/>
</dbReference>
<dbReference type="AlphaFoldDB" id="A0A2U1JRU3"/>
<dbReference type="SUPFAM" id="SSF160104">
    <property type="entry name" value="Acetoacetate decarboxylase-like"/>
    <property type="match status" value="1"/>
</dbReference>
<gene>
    <name evidence="1" type="ORF">DCC39_15920</name>
</gene>
<dbReference type="Proteomes" id="UP000245998">
    <property type="component" value="Unassembled WGS sequence"/>
</dbReference>
<sequence length="247" mass="29374">MHRAFTEVEQRPFPLPSFPWVMTQEWEHLLMIHWPVTASLLKKQIPEQLELDTFEKTAWISYVLFQVNDAKIRSLPKIPYLHSFIELNVRTYVTYKGKPGVYFFSLDANKRPIVFAAKIGALLPYRFADIAFHQENSGFCFKTKRKHSDRLKDNFESYYRSTSDPFFPSPHSLDYWLLERYCFWTTKGKWVFRGDIHHDKWKVTTAKAKIVENTMASFLPRSSFQTKPLLHYTSNKKVFAWPIKHVK</sequence>
<dbReference type="RefSeq" id="WP_116555893.1">
    <property type="nucleotide sequence ID" value="NZ_QCZG01000044.1"/>
</dbReference>
<evidence type="ECO:0000313" key="2">
    <source>
        <dbReference type="Proteomes" id="UP000245998"/>
    </source>
</evidence>
<dbReference type="PANTHER" id="PTHR39186">
    <property type="entry name" value="DUF2071 FAMILY PROTEIN"/>
    <property type="match status" value="1"/>
</dbReference>
<dbReference type="EMBL" id="QCZG01000044">
    <property type="protein sequence ID" value="PWA07930.1"/>
    <property type="molecule type" value="Genomic_DNA"/>
</dbReference>